<dbReference type="AlphaFoldDB" id="K0JZ82"/>
<dbReference type="InterPro" id="IPR043519">
    <property type="entry name" value="NT_sf"/>
</dbReference>
<sequence length="295" mass="33220">MNNLEYRSAEPLRRACSGSCYARSLGELLREAVRELCPGCLSVAVQGAGCARCRRRGRRCARQAAGGGRTTCQWVFTTCIVAEPGAGILGIMDIGVADDLLRRSLLVYKFAVEELMTKLRILSEEFDLVHRHDPIEHVTQRVKRPDAILDKLRRKGLPADLALAAEHLDDVAGVRVVCPFVTDVYRVRDMLARQSDVEILKTKDYIATPKPNGYRSLHLIVRIPVFLSDRVEQVKVEVQLRTIAMDFWATLEHKLYYKYDDQVPAGFVDELTNTAAIAAELDARMESLHLKVQRD</sequence>
<dbReference type="Proteomes" id="UP000006281">
    <property type="component" value="Chromosome"/>
</dbReference>
<dbReference type="GO" id="GO:0015969">
    <property type="term" value="P:guanosine tetraphosphate metabolic process"/>
    <property type="evidence" value="ECO:0007669"/>
    <property type="project" value="InterPro"/>
</dbReference>
<dbReference type="Gene3D" id="3.30.460.10">
    <property type="entry name" value="Beta Polymerase, domain 2"/>
    <property type="match status" value="1"/>
</dbReference>
<dbReference type="HOGENOM" id="CLU_942973_0_0_11"/>
<gene>
    <name evidence="2" type="ordered locus">BN6_32630</name>
</gene>
<dbReference type="SUPFAM" id="SSF81301">
    <property type="entry name" value="Nucleotidyltransferase"/>
    <property type="match status" value="1"/>
</dbReference>
<dbReference type="STRING" id="1179773.BN6_32630"/>
<evidence type="ECO:0000313" key="3">
    <source>
        <dbReference type="Proteomes" id="UP000006281"/>
    </source>
</evidence>
<dbReference type="InterPro" id="IPR007685">
    <property type="entry name" value="RelA_SpoT"/>
</dbReference>
<dbReference type="PANTHER" id="PTHR47837">
    <property type="entry name" value="GTP PYROPHOSPHOKINASE YJBM"/>
    <property type="match status" value="1"/>
</dbReference>
<evidence type="ECO:0000259" key="1">
    <source>
        <dbReference type="SMART" id="SM00954"/>
    </source>
</evidence>
<accession>K0JZ82</accession>
<proteinExistence type="predicted"/>
<dbReference type="eggNOG" id="COG2357">
    <property type="taxonomic scope" value="Bacteria"/>
</dbReference>
<evidence type="ECO:0000313" key="2">
    <source>
        <dbReference type="EMBL" id="CCH30567.1"/>
    </source>
</evidence>
<dbReference type="PANTHER" id="PTHR47837:SF2">
    <property type="entry name" value="GTP PYROPHOSPHOKINASE YWAC"/>
    <property type="match status" value="1"/>
</dbReference>
<dbReference type="CDD" id="cd05399">
    <property type="entry name" value="NT_Rel-Spo_like"/>
    <property type="match status" value="1"/>
</dbReference>
<dbReference type="SMART" id="SM00954">
    <property type="entry name" value="RelA_SpoT"/>
    <property type="match status" value="1"/>
</dbReference>
<dbReference type="Gene3D" id="1.10.287.860">
    <property type="entry name" value="Nucleotidyltransferase"/>
    <property type="match status" value="1"/>
</dbReference>
<organism evidence="2 3">
    <name type="scientific">Saccharothrix espanaensis (strain ATCC 51144 / DSM 44229 / JCM 9112 / NBRC 15066 / NRRL 15764)</name>
    <dbReference type="NCBI Taxonomy" id="1179773"/>
    <lineage>
        <taxon>Bacteria</taxon>
        <taxon>Bacillati</taxon>
        <taxon>Actinomycetota</taxon>
        <taxon>Actinomycetes</taxon>
        <taxon>Pseudonocardiales</taxon>
        <taxon>Pseudonocardiaceae</taxon>
        <taxon>Saccharothrix</taxon>
    </lineage>
</organism>
<reference evidence="2 3" key="1">
    <citation type="journal article" date="2012" name="BMC Genomics">
        <title>Complete genome sequence of Saccharothrix espanaensis DSM 44229T and comparison to the other completely sequenced Pseudonocardiaceae.</title>
        <authorList>
            <person name="Strobel T."/>
            <person name="Al-Dilaimi A."/>
            <person name="Blom J."/>
            <person name="Gessner A."/>
            <person name="Kalinowski J."/>
            <person name="Luzhetska M."/>
            <person name="Puhler A."/>
            <person name="Szczepanowski R."/>
            <person name="Bechthold A."/>
            <person name="Ruckert C."/>
        </authorList>
    </citation>
    <scope>NUCLEOTIDE SEQUENCE [LARGE SCALE GENOMIC DNA]</scope>
    <source>
        <strain evidence="3">ATCC 51144 / DSM 44229 / JCM 9112 / NBRC 15066 / NRRL 15764</strain>
    </source>
</reference>
<dbReference type="KEGG" id="sesp:BN6_32630"/>
<dbReference type="Pfam" id="PF04607">
    <property type="entry name" value="RelA_SpoT"/>
    <property type="match status" value="1"/>
</dbReference>
<dbReference type="InterPro" id="IPR052366">
    <property type="entry name" value="GTP_Pyrophosphokinase"/>
</dbReference>
<dbReference type="EMBL" id="HE804045">
    <property type="protein sequence ID" value="CCH30567.1"/>
    <property type="molecule type" value="Genomic_DNA"/>
</dbReference>
<name>K0JZ82_SACES</name>
<protein>
    <submittedName>
        <fullName evidence="2">RelA/SpoT domain protein</fullName>
    </submittedName>
</protein>
<dbReference type="PATRIC" id="fig|1179773.3.peg.3265"/>
<keyword evidence="3" id="KW-1185">Reference proteome</keyword>
<feature type="domain" description="RelA/SpoT" evidence="1">
    <location>
        <begin position="140"/>
        <end position="263"/>
    </location>
</feature>